<evidence type="ECO:0000256" key="1">
    <source>
        <dbReference type="ARBA" id="ARBA00004304"/>
    </source>
</evidence>
<evidence type="ECO:0000256" key="3">
    <source>
        <dbReference type="ARBA" id="ARBA00011291"/>
    </source>
</evidence>
<accession>A0A3G2JZ90</accession>
<evidence type="ECO:0000256" key="12">
    <source>
        <dbReference type="RuleBase" id="RU003661"/>
    </source>
</evidence>
<comment type="subunit">
    <text evidence="3">F-type ATPases have 2 components, CF(1) - the catalytic core - and CF(0) - the membrane proton channel.</text>
</comment>
<gene>
    <name evidence="14" type="primary">atp8</name>
</gene>
<evidence type="ECO:0000256" key="11">
    <source>
        <dbReference type="ARBA" id="ARBA00023136"/>
    </source>
</evidence>
<dbReference type="AlphaFoldDB" id="A0A3G2JZ90"/>
<evidence type="ECO:0000256" key="13">
    <source>
        <dbReference type="SAM" id="Phobius"/>
    </source>
</evidence>
<evidence type="ECO:0000256" key="7">
    <source>
        <dbReference type="ARBA" id="ARBA00022781"/>
    </source>
</evidence>
<keyword evidence="6 12" id="KW-0812">Transmembrane</keyword>
<dbReference type="GO" id="GO:0045259">
    <property type="term" value="C:proton-transporting ATP synthase complex"/>
    <property type="evidence" value="ECO:0007669"/>
    <property type="project" value="UniProtKB-KW"/>
</dbReference>
<dbReference type="GO" id="GO:0015078">
    <property type="term" value="F:proton transmembrane transporter activity"/>
    <property type="evidence" value="ECO:0007669"/>
    <property type="project" value="InterPro"/>
</dbReference>
<evidence type="ECO:0000256" key="10">
    <source>
        <dbReference type="ARBA" id="ARBA00023128"/>
    </source>
</evidence>
<dbReference type="GO" id="GO:0015986">
    <property type="term" value="P:proton motive force-driven ATP synthesis"/>
    <property type="evidence" value="ECO:0007669"/>
    <property type="project" value="InterPro"/>
</dbReference>
<feature type="transmembrane region" description="Helical" evidence="13">
    <location>
        <begin position="12"/>
        <end position="31"/>
    </location>
</feature>
<reference evidence="14" key="1">
    <citation type="journal article" date="2014" name="Mol. Biol. Evol.">
        <title>Bulk de novo mitogenome assembly from pooled total DNA elucidates the phylogeny of weevils (Coleoptera: Curculionoidea).</title>
        <authorList>
            <person name="Gillett C.P."/>
            <person name="Crampton-Platt A."/>
            <person name="Timmermans M.J."/>
            <person name="Jordal B.H."/>
            <person name="Emerson B.C."/>
            <person name="Vogler A.P."/>
        </authorList>
    </citation>
    <scope>NUCLEOTIDE SEQUENCE</scope>
</reference>
<evidence type="ECO:0000256" key="5">
    <source>
        <dbReference type="ARBA" id="ARBA00022547"/>
    </source>
</evidence>
<reference evidence="14" key="2">
    <citation type="submission" date="2018-06" db="EMBL/GenBank/DDBJ databases">
        <authorList>
            <person name="James G."/>
        </authorList>
    </citation>
    <scope>NUCLEOTIDE SEQUENCE</scope>
</reference>
<dbReference type="EMBL" id="MH473530">
    <property type="protein sequence ID" value="AYN50364.1"/>
    <property type="molecule type" value="Genomic_DNA"/>
</dbReference>
<evidence type="ECO:0000256" key="2">
    <source>
        <dbReference type="ARBA" id="ARBA00008892"/>
    </source>
</evidence>
<geneLocation type="mitochondrion" evidence="14"/>
<proteinExistence type="inferred from homology"/>
<comment type="similarity">
    <text evidence="2 12">Belongs to the ATPase protein 8 family.</text>
</comment>
<keyword evidence="10 12" id="KW-0496">Mitochondrion</keyword>
<keyword evidence="9 12" id="KW-0406">Ion transport</keyword>
<dbReference type="Pfam" id="PF00895">
    <property type="entry name" value="ATP-synt_8"/>
    <property type="match status" value="1"/>
</dbReference>
<keyword evidence="5 12" id="KW-0138">CF(0)</keyword>
<evidence type="ECO:0000256" key="4">
    <source>
        <dbReference type="ARBA" id="ARBA00022448"/>
    </source>
</evidence>
<evidence type="ECO:0000256" key="9">
    <source>
        <dbReference type="ARBA" id="ARBA00023065"/>
    </source>
</evidence>
<evidence type="ECO:0000256" key="6">
    <source>
        <dbReference type="ARBA" id="ARBA00022692"/>
    </source>
</evidence>
<keyword evidence="7 12" id="KW-0375">Hydrogen ion transport</keyword>
<name>A0A3G2JZ90_9CUCU</name>
<evidence type="ECO:0000313" key="14">
    <source>
        <dbReference type="EMBL" id="AYN50364.1"/>
    </source>
</evidence>
<sequence>MPQMAPINWLSLYFIFIVIFLIFIIINYYSFSYSSKITIPSSKKILLNWKW</sequence>
<dbReference type="InterPro" id="IPR001421">
    <property type="entry name" value="ATP8_metazoa"/>
</dbReference>
<keyword evidence="8 13" id="KW-1133">Transmembrane helix</keyword>
<organism evidence="14">
    <name type="scientific">Litostylus pudens</name>
    <dbReference type="NCBI Taxonomy" id="2480748"/>
    <lineage>
        <taxon>Eukaryota</taxon>
        <taxon>Metazoa</taxon>
        <taxon>Ecdysozoa</taxon>
        <taxon>Arthropoda</taxon>
        <taxon>Hexapoda</taxon>
        <taxon>Insecta</taxon>
        <taxon>Pterygota</taxon>
        <taxon>Neoptera</taxon>
        <taxon>Endopterygota</taxon>
        <taxon>Coleoptera</taxon>
        <taxon>Polyphaga</taxon>
        <taxon>Cucujiformia</taxon>
        <taxon>Curculionidae</taxon>
        <taxon>Entiminae</taxon>
        <taxon>Naupactini</taxon>
        <taxon>Litostylus</taxon>
    </lineage>
</organism>
<protein>
    <recommendedName>
        <fullName evidence="12">ATP synthase complex subunit 8</fullName>
    </recommendedName>
</protein>
<keyword evidence="11 13" id="KW-0472">Membrane</keyword>
<comment type="subcellular location">
    <subcellularLocation>
        <location evidence="1 12">Mitochondrion membrane</location>
        <topology evidence="1 12">Single-pass membrane protein</topology>
    </subcellularLocation>
</comment>
<evidence type="ECO:0000256" key="8">
    <source>
        <dbReference type="ARBA" id="ARBA00022989"/>
    </source>
</evidence>
<keyword evidence="4 12" id="KW-0813">Transport</keyword>
<dbReference type="GO" id="GO:0031966">
    <property type="term" value="C:mitochondrial membrane"/>
    <property type="evidence" value="ECO:0007669"/>
    <property type="project" value="UniProtKB-SubCell"/>
</dbReference>